<dbReference type="HOGENOM" id="CLU_022883_6_1_1"/>
<name>A0A0C9T9Q9_PAXIN</name>
<feature type="transmembrane region" description="Helical" evidence="1">
    <location>
        <begin position="190"/>
        <end position="214"/>
    </location>
</feature>
<proteinExistence type="predicted"/>
<evidence type="ECO:0008006" key="5">
    <source>
        <dbReference type="Google" id="ProtNLM"/>
    </source>
</evidence>
<feature type="signal peptide" evidence="2">
    <location>
        <begin position="1"/>
        <end position="17"/>
    </location>
</feature>
<accession>A0A0C9T9Q9</accession>
<protein>
    <recommendedName>
        <fullName evidence="5">Wax synthase domain-containing protein</fullName>
    </recommendedName>
</protein>
<evidence type="ECO:0000256" key="2">
    <source>
        <dbReference type="SAM" id="SignalP"/>
    </source>
</evidence>
<dbReference type="AlphaFoldDB" id="A0A0C9T9Q9"/>
<keyword evidence="1" id="KW-0812">Transmembrane</keyword>
<keyword evidence="1" id="KW-0472">Membrane</keyword>
<feature type="transmembrane region" description="Helical" evidence="1">
    <location>
        <begin position="314"/>
        <end position="334"/>
    </location>
</feature>
<evidence type="ECO:0000313" key="3">
    <source>
        <dbReference type="EMBL" id="KIJ07828.1"/>
    </source>
</evidence>
<feature type="transmembrane region" description="Helical" evidence="1">
    <location>
        <begin position="282"/>
        <end position="302"/>
    </location>
</feature>
<organism evidence="3 4">
    <name type="scientific">Paxillus involutus ATCC 200175</name>
    <dbReference type="NCBI Taxonomy" id="664439"/>
    <lineage>
        <taxon>Eukaryota</taxon>
        <taxon>Fungi</taxon>
        <taxon>Dikarya</taxon>
        <taxon>Basidiomycota</taxon>
        <taxon>Agaricomycotina</taxon>
        <taxon>Agaricomycetes</taxon>
        <taxon>Agaricomycetidae</taxon>
        <taxon>Boletales</taxon>
        <taxon>Paxilineae</taxon>
        <taxon>Paxillaceae</taxon>
        <taxon>Paxillus</taxon>
    </lineage>
</organism>
<feature type="transmembrane region" description="Helical" evidence="1">
    <location>
        <begin position="354"/>
        <end position="376"/>
    </location>
</feature>
<dbReference type="PANTHER" id="PTHR35043">
    <property type="entry name" value="TRANSCRIPTION FACTOR DOMAIN-CONTAINING PROTEIN"/>
    <property type="match status" value="1"/>
</dbReference>
<dbReference type="Proteomes" id="UP000053647">
    <property type="component" value="Unassembled WGS sequence"/>
</dbReference>
<feature type="transmembrane region" description="Helical" evidence="1">
    <location>
        <begin position="41"/>
        <end position="58"/>
    </location>
</feature>
<gene>
    <name evidence="3" type="ORF">PAXINDRAFT_102789</name>
</gene>
<keyword evidence="1" id="KW-1133">Transmembrane helix</keyword>
<dbReference type="OrthoDB" id="9451547at2759"/>
<feature type="chain" id="PRO_5002204140" description="Wax synthase domain-containing protein" evidence="2">
    <location>
        <begin position="18"/>
        <end position="401"/>
    </location>
</feature>
<reference evidence="3 4" key="1">
    <citation type="submission" date="2014-06" db="EMBL/GenBank/DDBJ databases">
        <authorList>
            <consortium name="DOE Joint Genome Institute"/>
            <person name="Kuo A."/>
            <person name="Kohler A."/>
            <person name="Nagy L.G."/>
            <person name="Floudas D."/>
            <person name="Copeland A."/>
            <person name="Barry K.W."/>
            <person name="Cichocki N."/>
            <person name="Veneault-Fourrey C."/>
            <person name="LaButti K."/>
            <person name="Lindquist E.A."/>
            <person name="Lipzen A."/>
            <person name="Lundell T."/>
            <person name="Morin E."/>
            <person name="Murat C."/>
            <person name="Sun H."/>
            <person name="Tunlid A."/>
            <person name="Henrissat B."/>
            <person name="Grigoriev I.V."/>
            <person name="Hibbett D.S."/>
            <person name="Martin F."/>
            <person name="Nordberg H.P."/>
            <person name="Cantor M.N."/>
            <person name="Hua S.X."/>
        </authorList>
    </citation>
    <scope>NUCLEOTIDE SEQUENCE [LARGE SCALE GENOMIC DNA]</scope>
    <source>
        <strain evidence="3 4">ATCC 200175</strain>
    </source>
</reference>
<keyword evidence="4" id="KW-1185">Reference proteome</keyword>
<evidence type="ECO:0000313" key="4">
    <source>
        <dbReference type="Proteomes" id="UP000053647"/>
    </source>
</evidence>
<dbReference type="EMBL" id="KN819775">
    <property type="protein sequence ID" value="KIJ07828.1"/>
    <property type="molecule type" value="Genomic_DNA"/>
</dbReference>
<dbReference type="PANTHER" id="PTHR35043:SF7">
    <property type="entry name" value="TRANSCRIPTION FACTOR DOMAIN-CONTAINING PROTEIN"/>
    <property type="match status" value="1"/>
</dbReference>
<evidence type="ECO:0000256" key="1">
    <source>
        <dbReference type="SAM" id="Phobius"/>
    </source>
</evidence>
<sequence length="401" mass="45447">MLPLLLGFSHLGQLAEAASTNTTSAPLACDATSCNYRSVWSVLGSCALMFIIATWNTIHPPVAFNRTWYIRVHGHARLMLLAFLSPEAFVMRACAEWKYAGMIKQDFHGTFPPSSIQTDDRPDGRHASDYKWTRTHGLFALMGKFRLMNPIITEDEINDKSKSDGLGKALLILQLSWLTLQVSVRHAKHLAITLIEIDTLAMAAMSFPVFYFWWSKPMAPRHPHTFYLVHTPVAEDARGPSHSLDGDRHEPLLNEEPPFTENRFLLGLWGRFGQLDHFDHTYSVLALSLSWVIFGALHLVAWDFQFPNQLEKMMWRFASLTLIITGVLSPLTLISSRLLSPRVLPRSVARFDPLASYILFLLGYFAWCARLGLLILTFTSLRDLPASAYETVSWTTYIPHL</sequence>
<keyword evidence="2" id="KW-0732">Signal</keyword>
<reference evidence="4" key="2">
    <citation type="submission" date="2015-01" db="EMBL/GenBank/DDBJ databases">
        <title>Evolutionary Origins and Diversification of the Mycorrhizal Mutualists.</title>
        <authorList>
            <consortium name="DOE Joint Genome Institute"/>
            <consortium name="Mycorrhizal Genomics Consortium"/>
            <person name="Kohler A."/>
            <person name="Kuo A."/>
            <person name="Nagy L.G."/>
            <person name="Floudas D."/>
            <person name="Copeland A."/>
            <person name="Barry K.W."/>
            <person name="Cichocki N."/>
            <person name="Veneault-Fourrey C."/>
            <person name="LaButti K."/>
            <person name="Lindquist E.A."/>
            <person name="Lipzen A."/>
            <person name="Lundell T."/>
            <person name="Morin E."/>
            <person name="Murat C."/>
            <person name="Riley R."/>
            <person name="Ohm R."/>
            <person name="Sun H."/>
            <person name="Tunlid A."/>
            <person name="Henrissat B."/>
            <person name="Grigoriev I.V."/>
            <person name="Hibbett D.S."/>
            <person name="Martin F."/>
        </authorList>
    </citation>
    <scope>NUCLEOTIDE SEQUENCE [LARGE SCALE GENOMIC DNA]</scope>
    <source>
        <strain evidence="4">ATCC 200175</strain>
    </source>
</reference>